<keyword evidence="2" id="KW-1133">Transmembrane helix</keyword>
<dbReference type="Proteomes" id="UP001596514">
    <property type="component" value="Unassembled WGS sequence"/>
</dbReference>
<accession>A0ABW2T202</accession>
<evidence type="ECO:0000256" key="1">
    <source>
        <dbReference type="SAM" id="MobiDB-lite"/>
    </source>
</evidence>
<evidence type="ECO:0000313" key="4">
    <source>
        <dbReference type="Proteomes" id="UP001596514"/>
    </source>
</evidence>
<keyword evidence="2" id="KW-0812">Transmembrane</keyword>
<keyword evidence="2" id="KW-0472">Membrane</keyword>
<organism evidence="3 4">
    <name type="scientific">Streptosporangium amethystogenes subsp. fukuiense</name>
    <dbReference type="NCBI Taxonomy" id="698418"/>
    <lineage>
        <taxon>Bacteria</taxon>
        <taxon>Bacillati</taxon>
        <taxon>Actinomycetota</taxon>
        <taxon>Actinomycetes</taxon>
        <taxon>Streptosporangiales</taxon>
        <taxon>Streptosporangiaceae</taxon>
        <taxon>Streptosporangium</taxon>
    </lineage>
</organism>
<comment type="caution">
    <text evidence="3">The sequence shown here is derived from an EMBL/GenBank/DDBJ whole genome shotgun (WGS) entry which is preliminary data.</text>
</comment>
<feature type="transmembrane region" description="Helical" evidence="2">
    <location>
        <begin position="50"/>
        <end position="72"/>
    </location>
</feature>
<evidence type="ECO:0000313" key="3">
    <source>
        <dbReference type="EMBL" id="MFC7602678.1"/>
    </source>
</evidence>
<name>A0ABW2T202_9ACTN</name>
<protein>
    <submittedName>
        <fullName evidence="3">DUF998 domain-containing protein</fullName>
    </submittedName>
</protein>
<reference evidence="4" key="1">
    <citation type="journal article" date="2019" name="Int. J. Syst. Evol. Microbiol.">
        <title>The Global Catalogue of Microorganisms (GCM) 10K type strain sequencing project: providing services to taxonomists for standard genome sequencing and annotation.</title>
        <authorList>
            <consortium name="The Broad Institute Genomics Platform"/>
            <consortium name="The Broad Institute Genome Sequencing Center for Infectious Disease"/>
            <person name="Wu L."/>
            <person name="Ma J."/>
        </authorList>
    </citation>
    <scope>NUCLEOTIDE SEQUENCE [LARGE SCALE GENOMIC DNA]</scope>
    <source>
        <strain evidence="4">JCM 10083</strain>
    </source>
</reference>
<proteinExistence type="predicted"/>
<feature type="region of interest" description="Disordered" evidence="1">
    <location>
        <begin position="203"/>
        <end position="241"/>
    </location>
</feature>
<keyword evidence="4" id="KW-1185">Reference proteome</keyword>
<feature type="transmembrane region" description="Helical" evidence="2">
    <location>
        <begin position="114"/>
        <end position="134"/>
    </location>
</feature>
<gene>
    <name evidence="3" type="ORF">ACFQVD_21480</name>
</gene>
<evidence type="ECO:0000256" key="2">
    <source>
        <dbReference type="SAM" id="Phobius"/>
    </source>
</evidence>
<dbReference type="EMBL" id="JBHTEE010000001">
    <property type="protein sequence ID" value="MFC7602678.1"/>
    <property type="molecule type" value="Genomic_DNA"/>
</dbReference>
<feature type="transmembrane region" description="Helical" evidence="2">
    <location>
        <begin position="84"/>
        <end position="102"/>
    </location>
</feature>
<dbReference type="Pfam" id="PF06197">
    <property type="entry name" value="DUF998"/>
    <property type="match status" value="1"/>
</dbReference>
<sequence>MNKDLPSRLPGVAGPLLALAAMGYAHLASADAVSPLNGLVSEYALRVDSAWAMTGGTIALAMGCLWVAYLLARVDPVRGAAARALFVASALGLLLTATFPTDAAPGVTSIGGEIHRWSAAVVFTALPCAGWMLGRRSGSRALAGAAVASVVLLAWFLAAHPGSLVSDLIGGPDHYGLAQRLLLLSEMTLVLLAALRSGHLDGDDATDRLGHRRPGSDRGVTVPIQPGPNDARRPHQPIGRL</sequence>
<dbReference type="RefSeq" id="WP_343982457.1">
    <property type="nucleotide sequence ID" value="NZ_BAAAGK010000242.1"/>
</dbReference>
<feature type="transmembrane region" description="Helical" evidence="2">
    <location>
        <begin position="141"/>
        <end position="158"/>
    </location>
</feature>
<dbReference type="InterPro" id="IPR009339">
    <property type="entry name" value="DUF998"/>
</dbReference>